<protein>
    <recommendedName>
        <fullName evidence="4">ABC transporter domain-containing protein</fullName>
    </recommendedName>
</protein>
<reference evidence="5" key="1">
    <citation type="submission" date="2013-07" db="EMBL/GenBank/DDBJ databases">
        <title>Sub-species coevolution in mutualistic symbiosis.</title>
        <authorList>
            <person name="Murfin K."/>
            <person name="Klassen J."/>
            <person name="Lee M."/>
            <person name="Forst S."/>
            <person name="Stock P."/>
            <person name="Goodrich-Blair H."/>
        </authorList>
    </citation>
    <scope>NUCLEOTIDE SEQUENCE [LARGE SCALE GENOMIC DNA]</scope>
    <source>
        <strain evidence="5">Oregonense</strain>
    </source>
</reference>
<accession>A0A077NQ90</accession>
<dbReference type="RefSeq" id="WP_038254266.1">
    <property type="nucleotide sequence ID" value="NZ_CAWLUU010000106.1"/>
</dbReference>
<dbReference type="SMART" id="SM00382">
    <property type="entry name" value="AAA"/>
    <property type="match status" value="1"/>
</dbReference>
<evidence type="ECO:0000313" key="6">
    <source>
        <dbReference type="Proteomes" id="UP000028483"/>
    </source>
</evidence>
<dbReference type="EMBL" id="CBSX010000025">
    <property type="protein sequence ID" value="CDH04247.1"/>
    <property type="molecule type" value="Genomic_DNA"/>
</dbReference>
<dbReference type="HOGENOM" id="CLU_000604_1_2_6"/>
<dbReference type="GO" id="GO:0016887">
    <property type="term" value="F:ATP hydrolysis activity"/>
    <property type="evidence" value="ECO:0007669"/>
    <property type="project" value="InterPro"/>
</dbReference>
<evidence type="ECO:0000256" key="1">
    <source>
        <dbReference type="ARBA" id="ARBA00022448"/>
    </source>
</evidence>
<gene>
    <name evidence="5" type="ORF">XBO1_1200001</name>
</gene>
<feature type="domain" description="ABC transporter" evidence="4">
    <location>
        <begin position="2"/>
        <end position="209"/>
    </location>
</feature>
<evidence type="ECO:0000259" key="4">
    <source>
        <dbReference type="PROSITE" id="PS50893"/>
    </source>
</evidence>
<dbReference type="PROSITE" id="PS50893">
    <property type="entry name" value="ABC_TRANSPORTER_2"/>
    <property type="match status" value="1"/>
</dbReference>
<dbReference type="InterPro" id="IPR003593">
    <property type="entry name" value="AAA+_ATPase"/>
</dbReference>
<comment type="caution">
    <text evidence="5">The sequence shown here is derived from an EMBL/GenBank/DDBJ whole genome shotgun (WGS) entry which is preliminary data.</text>
</comment>
<dbReference type="AlphaFoldDB" id="A0A077NQ90"/>
<dbReference type="Pfam" id="PF00005">
    <property type="entry name" value="ABC_tran"/>
    <property type="match status" value="1"/>
</dbReference>
<dbReference type="InterPro" id="IPR003439">
    <property type="entry name" value="ABC_transporter-like_ATP-bd"/>
</dbReference>
<organism evidence="5 6">
    <name type="scientific">Xenorhabdus bovienii str. oregonense</name>
    <dbReference type="NCBI Taxonomy" id="1398202"/>
    <lineage>
        <taxon>Bacteria</taxon>
        <taxon>Pseudomonadati</taxon>
        <taxon>Pseudomonadota</taxon>
        <taxon>Gammaproteobacteria</taxon>
        <taxon>Enterobacterales</taxon>
        <taxon>Morganellaceae</taxon>
        <taxon>Xenorhabdus</taxon>
    </lineage>
</organism>
<proteinExistence type="predicted"/>
<dbReference type="PANTHER" id="PTHR42939">
    <property type="entry name" value="ABC TRANSPORTER ATP-BINDING PROTEIN ALBC-RELATED"/>
    <property type="match status" value="1"/>
</dbReference>
<keyword evidence="1" id="KW-0813">Transport</keyword>
<dbReference type="Proteomes" id="UP000028483">
    <property type="component" value="Unassembled WGS sequence"/>
</dbReference>
<dbReference type="InterPro" id="IPR051782">
    <property type="entry name" value="ABC_Transporter_VariousFunc"/>
</dbReference>
<dbReference type="SUPFAM" id="SSF52540">
    <property type="entry name" value="P-loop containing nucleoside triphosphate hydrolases"/>
    <property type="match status" value="1"/>
</dbReference>
<sequence length="209" mass="23683">MLNIIGLDISVGHKKIFSDINCQFDIGLNRIVGVNGSGKTTFLSCISGINKIDKGKINLIKDNKKHPFKLQKQGFYLSDHIDFYNFLTGLDIIKLIKRYKKINCYHQLDDYLTGFGISGYLNTKFGDMSLGTKKKLLLTSALMTDVDVYILDEPTNGLDVTSMSFLKEKFNSLADQKIIIFSSHDESFLKDLNIHDYKIHENRISKTGS</sequence>
<dbReference type="PANTHER" id="PTHR42939:SF1">
    <property type="entry name" value="ABC TRANSPORTER ATP-BINDING PROTEIN ALBC-RELATED"/>
    <property type="match status" value="1"/>
</dbReference>
<keyword evidence="2" id="KW-0547">Nucleotide-binding</keyword>
<evidence type="ECO:0000256" key="2">
    <source>
        <dbReference type="ARBA" id="ARBA00022741"/>
    </source>
</evidence>
<evidence type="ECO:0000256" key="3">
    <source>
        <dbReference type="ARBA" id="ARBA00022840"/>
    </source>
</evidence>
<dbReference type="InterPro" id="IPR027417">
    <property type="entry name" value="P-loop_NTPase"/>
</dbReference>
<keyword evidence="3" id="KW-0067">ATP-binding</keyword>
<evidence type="ECO:0000313" key="5">
    <source>
        <dbReference type="EMBL" id="CDH04247.1"/>
    </source>
</evidence>
<name>A0A077NQ90_XENBV</name>
<dbReference type="GO" id="GO:0005524">
    <property type="term" value="F:ATP binding"/>
    <property type="evidence" value="ECO:0007669"/>
    <property type="project" value="UniProtKB-KW"/>
</dbReference>
<dbReference type="Gene3D" id="3.40.50.300">
    <property type="entry name" value="P-loop containing nucleotide triphosphate hydrolases"/>
    <property type="match status" value="1"/>
</dbReference>